<feature type="transmembrane region" description="Helical" evidence="1">
    <location>
        <begin position="15"/>
        <end position="35"/>
    </location>
</feature>
<evidence type="ECO:0000313" key="2">
    <source>
        <dbReference type="EMBL" id="ODV53279.1"/>
    </source>
</evidence>
<sequence length="69" mass="7960">MKKIIKDLLKDENKILGLTSHSFMVLSLIILFYSFTKKEFFEVLNSSGFIFVLQLIIFVTVQVSITKSN</sequence>
<feature type="transmembrane region" description="Helical" evidence="1">
    <location>
        <begin position="47"/>
        <end position="65"/>
    </location>
</feature>
<proteinExistence type="predicted"/>
<dbReference type="AlphaFoldDB" id="A0A1E4QYM9"/>
<keyword evidence="1" id="KW-0812">Transmembrane</keyword>
<evidence type="ECO:0000313" key="3">
    <source>
        <dbReference type="Proteomes" id="UP000094784"/>
    </source>
</evidence>
<dbReference type="EMBL" id="MECQ01000008">
    <property type="protein sequence ID" value="ODV53279.1"/>
    <property type="molecule type" value="Genomic_DNA"/>
</dbReference>
<reference evidence="2 3" key="1">
    <citation type="submission" date="2016-09" db="EMBL/GenBank/DDBJ databases">
        <title>Draft genome sequence of the soil isolate, Lysinibacillus fusiformis M5, a potential hypoxanthine producer.</title>
        <authorList>
            <person name="Gallegos-Monterrosa R."/>
            <person name="Maroti G."/>
            <person name="Balint B."/>
            <person name="Kovacs A.T."/>
        </authorList>
    </citation>
    <scope>NUCLEOTIDE SEQUENCE [LARGE SCALE GENOMIC DNA]</scope>
    <source>
        <strain evidence="2 3">M5</strain>
    </source>
</reference>
<keyword evidence="1" id="KW-0472">Membrane</keyword>
<dbReference type="RefSeq" id="WP_069483521.1">
    <property type="nucleotide sequence ID" value="NZ_CP130331.1"/>
</dbReference>
<name>A0A1E4QYM9_9BACI</name>
<accession>A0A1E4QYM9</accession>
<keyword evidence="1" id="KW-1133">Transmembrane helix</keyword>
<gene>
    <name evidence="2" type="ORF">BG258_23545</name>
</gene>
<organism evidence="2 3">
    <name type="scientific">Lysinibacillus fusiformis</name>
    <dbReference type="NCBI Taxonomy" id="28031"/>
    <lineage>
        <taxon>Bacteria</taxon>
        <taxon>Bacillati</taxon>
        <taxon>Bacillota</taxon>
        <taxon>Bacilli</taxon>
        <taxon>Bacillales</taxon>
        <taxon>Bacillaceae</taxon>
        <taxon>Lysinibacillus</taxon>
    </lineage>
</organism>
<comment type="caution">
    <text evidence="2">The sequence shown here is derived from an EMBL/GenBank/DDBJ whole genome shotgun (WGS) entry which is preliminary data.</text>
</comment>
<evidence type="ECO:0000256" key="1">
    <source>
        <dbReference type="SAM" id="Phobius"/>
    </source>
</evidence>
<dbReference type="Proteomes" id="UP000094784">
    <property type="component" value="Unassembled WGS sequence"/>
</dbReference>
<protein>
    <submittedName>
        <fullName evidence="2">Uncharacterized protein</fullName>
    </submittedName>
</protein>